<dbReference type="Proteomes" id="UP000266723">
    <property type="component" value="Unassembled WGS sequence"/>
</dbReference>
<proteinExistence type="predicted"/>
<protein>
    <submittedName>
        <fullName evidence="2">Uncharacterized protein</fullName>
    </submittedName>
</protein>
<sequence>MCSLTCVAVFSLCFSLPKLKDKARREVRDRTDVGSSAPSSFAAEVKMDEMCMVMCGAWLCGSDGKWEWCKYERKWGGVRKAEVMVGSNVTEAICVDVLFVVLVVMVWLNVAVGLGCGVRSVLVMVMDHVVVVGVLSNKRCRGCGVDVPMLCWGLVGAWGGWKSCGQDYMLVVCVCITRGLCVVGHYEVRKMSSSLWFMVGGCKTRSYSGCRSGWGMSREIGHVFRFREVSVVMKNVIKLVLVTRGLCVVGHHEVRKMSASLWVWLGLWLVDVKQEAIVVVGVGGGHAVVEQGVCLGSGCGVSCVSVFIMNDIFVVDGCKTRSSTVYLVDLTAGRPFKTSSCSESIWRGVVGREANGLVRGAGWCSGQPRWWSK</sequence>
<organism evidence="2 3">
    <name type="scientific">Brassica cretica</name>
    <name type="common">Mustard</name>
    <dbReference type="NCBI Taxonomy" id="69181"/>
    <lineage>
        <taxon>Eukaryota</taxon>
        <taxon>Viridiplantae</taxon>
        <taxon>Streptophyta</taxon>
        <taxon>Embryophyta</taxon>
        <taxon>Tracheophyta</taxon>
        <taxon>Spermatophyta</taxon>
        <taxon>Magnoliopsida</taxon>
        <taxon>eudicotyledons</taxon>
        <taxon>Gunneridae</taxon>
        <taxon>Pentapetalae</taxon>
        <taxon>rosids</taxon>
        <taxon>malvids</taxon>
        <taxon>Brassicales</taxon>
        <taxon>Brassicaceae</taxon>
        <taxon>Brassiceae</taxon>
        <taxon>Brassica</taxon>
    </lineage>
</organism>
<evidence type="ECO:0000313" key="3">
    <source>
        <dbReference type="Proteomes" id="UP000266723"/>
    </source>
</evidence>
<evidence type="ECO:0000313" key="2">
    <source>
        <dbReference type="EMBL" id="KAF3543513.1"/>
    </source>
</evidence>
<evidence type="ECO:0000256" key="1">
    <source>
        <dbReference type="SAM" id="SignalP"/>
    </source>
</evidence>
<accession>A0ABQ7BW74</accession>
<feature type="chain" id="PRO_5046031256" evidence="1">
    <location>
        <begin position="16"/>
        <end position="373"/>
    </location>
</feature>
<keyword evidence="3" id="KW-1185">Reference proteome</keyword>
<gene>
    <name evidence="2" type="ORF">DY000_02004505</name>
</gene>
<dbReference type="EMBL" id="QGKV02000832">
    <property type="protein sequence ID" value="KAF3543513.1"/>
    <property type="molecule type" value="Genomic_DNA"/>
</dbReference>
<feature type="signal peptide" evidence="1">
    <location>
        <begin position="1"/>
        <end position="15"/>
    </location>
</feature>
<reference evidence="2 3" key="1">
    <citation type="journal article" date="2020" name="BMC Genomics">
        <title>Intraspecific diversification of the crop wild relative Brassica cretica Lam. using demographic model selection.</title>
        <authorList>
            <person name="Kioukis A."/>
            <person name="Michalopoulou V.A."/>
            <person name="Briers L."/>
            <person name="Pirintsos S."/>
            <person name="Studholme D.J."/>
            <person name="Pavlidis P."/>
            <person name="Sarris P.F."/>
        </authorList>
    </citation>
    <scope>NUCLEOTIDE SEQUENCE [LARGE SCALE GENOMIC DNA]</scope>
    <source>
        <strain evidence="3">cv. PFS-1207/04</strain>
    </source>
</reference>
<keyword evidence="1" id="KW-0732">Signal</keyword>
<comment type="caution">
    <text evidence="2">The sequence shown here is derived from an EMBL/GenBank/DDBJ whole genome shotgun (WGS) entry which is preliminary data.</text>
</comment>
<name>A0ABQ7BW74_BRACR</name>